<organism evidence="1 2">
    <name type="scientific">Vibrio diazotrophicus</name>
    <dbReference type="NCBI Taxonomy" id="685"/>
    <lineage>
        <taxon>Bacteria</taxon>
        <taxon>Pseudomonadati</taxon>
        <taxon>Pseudomonadota</taxon>
        <taxon>Gammaproteobacteria</taxon>
        <taxon>Vibrionales</taxon>
        <taxon>Vibrionaceae</taxon>
        <taxon>Vibrio</taxon>
    </lineage>
</organism>
<dbReference type="OrthoDB" id="6396969at2"/>
<dbReference type="PROSITE" id="PS51257">
    <property type="entry name" value="PROKAR_LIPOPROTEIN"/>
    <property type="match status" value="1"/>
</dbReference>
<dbReference type="EMBL" id="POSK01000003">
    <property type="protein sequence ID" value="PNI05551.1"/>
    <property type="molecule type" value="Genomic_DNA"/>
</dbReference>
<dbReference type="Gene3D" id="1.25.40.10">
    <property type="entry name" value="Tetratricopeptide repeat domain"/>
    <property type="match status" value="1"/>
</dbReference>
<dbReference type="Proteomes" id="UP000236449">
    <property type="component" value="Unassembled WGS sequence"/>
</dbReference>
<dbReference type="AlphaFoldDB" id="A0A2J8I4Z4"/>
<proteinExistence type="predicted"/>
<evidence type="ECO:0000313" key="1">
    <source>
        <dbReference type="EMBL" id="PNI05551.1"/>
    </source>
</evidence>
<name>A0A2J8I4Z4_VIBDI</name>
<sequence length="395" mass="44578">MKNQVMIPLISLVLVLAGCVSGDSYNDGLAIKEQLLINTGDNHKLIEFYKSNLSISSEYKVKLVQIYLDTNDIQSASFYANTFSDNERKLPQFILTLARLDYMQKQYDSALIKLEQYRRSKGVSYDYYWLSGLINAEQKNYDEAIINFGESRKFGASDRSVNNNIAFIQMMQSKYRQATDILYKLYLEQPNDKKIQSNLLIASVKSNRLDIALDVLKQEHDELSAKRILDEVVTKVGIATSFSEEAKSLKAADAVKEDSSALAKVSSPRSNQNSMASSVAIGDIEHDTPRAKSDSDVSISYSTLDETYVMDVEKVNVGSNSYRIQVLATNRVIPPSLLKDLKAKHGVVYLYQEGNLKRYCVGQFDNRHSANVVLKEIEISGAFVVNYDPRRFIEL</sequence>
<dbReference type="SUPFAM" id="SSF48452">
    <property type="entry name" value="TPR-like"/>
    <property type="match status" value="1"/>
</dbReference>
<dbReference type="InterPro" id="IPR011990">
    <property type="entry name" value="TPR-like_helical_dom_sf"/>
</dbReference>
<evidence type="ECO:0000313" key="2">
    <source>
        <dbReference type="Proteomes" id="UP000236449"/>
    </source>
</evidence>
<gene>
    <name evidence="1" type="ORF">C1N32_05465</name>
</gene>
<comment type="caution">
    <text evidence="1">The sequence shown here is derived from an EMBL/GenBank/DDBJ whole genome shotgun (WGS) entry which is preliminary data.</text>
</comment>
<protein>
    <submittedName>
        <fullName evidence="1">Pilus assembly protein TadD</fullName>
    </submittedName>
</protein>
<accession>A0A2J8I4Z4</accession>
<dbReference type="RefSeq" id="WP_102965630.1">
    <property type="nucleotide sequence ID" value="NZ_POSK01000003.1"/>
</dbReference>
<reference evidence="1 2" key="1">
    <citation type="submission" date="2018-01" db="EMBL/GenBank/DDBJ databases">
        <title>Draft genome sequences of six Vibrio diazotrophicus strains isolated from deep-sea sediments of the Baltic Sea.</title>
        <authorList>
            <person name="Castillo D."/>
            <person name="Vandieken V."/>
            <person name="Chiang O."/>
            <person name="Middelboe M."/>
        </authorList>
    </citation>
    <scope>NUCLEOTIDE SEQUENCE [LARGE SCALE GENOMIC DNA]</scope>
    <source>
        <strain evidence="1 2">60.27F</strain>
    </source>
</reference>